<accession>A0ABQ4EW04</accession>
<sequence length="407" mass="43253">MRRLSPARLTIRARLTLVYGGLFLLAGLLLLGVTYALMSQRLPQNSTFTFNRVGPPSGSPTPSPEMGVDAIAPARDGEVGLPSADEMEQVTRATGQARQDALEALLTQGGIALVVVGAAATAFGWLIAGRLLQPLHRVTETARRIASAPDADRGLHERIALTGPPDEIRELADTFDLMLARLDHAFDSQRRFIGNASHELRTPLTLNRTLLEVLVVPDSASPELRQLGSTLLAVNARHERLIDGLLLLARSEHEVAERSYVDLADVVEHVVAQVPPGPVTVRAEAAEAPTTGSSVLLERLVQNLVENGVRHNVPEHGWVRVGSGTGPDGTVWVRVENTGPVVARYEIASLFEPFRRLGGDRLAGNPPGAGLGLSIVRAVARAHGGTVDAEPRPGGGLVVTVTLPTAG</sequence>
<protein>
    <recommendedName>
        <fullName evidence="3">histidine kinase</fullName>
        <ecNumber evidence="3">2.7.13.3</ecNumber>
    </recommendedName>
</protein>
<evidence type="ECO:0000256" key="6">
    <source>
        <dbReference type="ARBA" id="ARBA00022692"/>
    </source>
</evidence>
<keyword evidence="6 11" id="KW-0812">Transmembrane</keyword>
<evidence type="ECO:0000256" key="4">
    <source>
        <dbReference type="ARBA" id="ARBA00022553"/>
    </source>
</evidence>
<dbReference type="PANTHER" id="PTHR45436">
    <property type="entry name" value="SENSOR HISTIDINE KINASE YKOH"/>
    <property type="match status" value="1"/>
</dbReference>
<gene>
    <name evidence="14" type="primary">cutS_2</name>
    <name evidence="14" type="ORF">Pma05_54220</name>
</gene>
<evidence type="ECO:0000256" key="11">
    <source>
        <dbReference type="SAM" id="Phobius"/>
    </source>
</evidence>
<evidence type="ECO:0000259" key="13">
    <source>
        <dbReference type="PROSITE" id="PS50885"/>
    </source>
</evidence>
<dbReference type="PROSITE" id="PS50885">
    <property type="entry name" value="HAMP"/>
    <property type="match status" value="1"/>
</dbReference>
<dbReference type="Gene3D" id="1.10.287.130">
    <property type="match status" value="1"/>
</dbReference>
<dbReference type="InterPro" id="IPR003661">
    <property type="entry name" value="HisK_dim/P_dom"/>
</dbReference>
<evidence type="ECO:0000256" key="10">
    <source>
        <dbReference type="ARBA" id="ARBA00023136"/>
    </source>
</evidence>
<name>A0ABQ4EW04_9ACTN</name>
<dbReference type="Proteomes" id="UP000621500">
    <property type="component" value="Unassembled WGS sequence"/>
</dbReference>
<keyword evidence="15" id="KW-1185">Reference proteome</keyword>
<dbReference type="SUPFAM" id="SSF158472">
    <property type="entry name" value="HAMP domain-like"/>
    <property type="match status" value="1"/>
</dbReference>
<dbReference type="Gene3D" id="6.10.340.10">
    <property type="match status" value="1"/>
</dbReference>
<comment type="subcellular location">
    <subcellularLocation>
        <location evidence="2">Cell membrane</location>
    </subcellularLocation>
</comment>
<dbReference type="InterPro" id="IPR003660">
    <property type="entry name" value="HAMP_dom"/>
</dbReference>
<dbReference type="PROSITE" id="PS50109">
    <property type="entry name" value="HIS_KIN"/>
    <property type="match status" value="1"/>
</dbReference>
<evidence type="ECO:0000256" key="5">
    <source>
        <dbReference type="ARBA" id="ARBA00022679"/>
    </source>
</evidence>
<evidence type="ECO:0000256" key="3">
    <source>
        <dbReference type="ARBA" id="ARBA00012438"/>
    </source>
</evidence>
<keyword evidence="10 11" id="KW-0472">Membrane</keyword>
<comment type="catalytic activity">
    <reaction evidence="1">
        <text>ATP + protein L-histidine = ADP + protein N-phospho-L-histidine.</text>
        <dbReference type="EC" id="2.7.13.3"/>
    </reaction>
</comment>
<proteinExistence type="predicted"/>
<keyword evidence="7" id="KW-0418">Kinase</keyword>
<dbReference type="SMART" id="SM00387">
    <property type="entry name" value="HATPase_c"/>
    <property type="match status" value="1"/>
</dbReference>
<dbReference type="InterPro" id="IPR003594">
    <property type="entry name" value="HATPase_dom"/>
</dbReference>
<dbReference type="CDD" id="cd00075">
    <property type="entry name" value="HATPase"/>
    <property type="match status" value="1"/>
</dbReference>
<dbReference type="Gene3D" id="3.30.565.10">
    <property type="entry name" value="Histidine kinase-like ATPase, C-terminal domain"/>
    <property type="match status" value="1"/>
</dbReference>
<evidence type="ECO:0000256" key="2">
    <source>
        <dbReference type="ARBA" id="ARBA00004236"/>
    </source>
</evidence>
<dbReference type="PANTHER" id="PTHR45436:SF5">
    <property type="entry name" value="SENSOR HISTIDINE KINASE TRCS"/>
    <property type="match status" value="1"/>
</dbReference>
<feature type="transmembrane region" description="Helical" evidence="11">
    <location>
        <begin position="110"/>
        <end position="128"/>
    </location>
</feature>
<dbReference type="Pfam" id="PF00672">
    <property type="entry name" value="HAMP"/>
    <property type="match status" value="1"/>
</dbReference>
<comment type="caution">
    <text evidence="14">The sequence shown here is derived from an EMBL/GenBank/DDBJ whole genome shotgun (WGS) entry which is preliminary data.</text>
</comment>
<dbReference type="EMBL" id="BONX01000036">
    <property type="protein sequence ID" value="GIG98849.1"/>
    <property type="molecule type" value="Genomic_DNA"/>
</dbReference>
<dbReference type="InterPro" id="IPR036890">
    <property type="entry name" value="HATPase_C_sf"/>
</dbReference>
<dbReference type="SMART" id="SM00388">
    <property type="entry name" value="HisKA"/>
    <property type="match status" value="1"/>
</dbReference>
<dbReference type="Pfam" id="PF00512">
    <property type="entry name" value="HisKA"/>
    <property type="match status" value="1"/>
</dbReference>
<evidence type="ECO:0000256" key="1">
    <source>
        <dbReference type="ARBA" id="ARBA00000085"/>
    </source>
</evidence>
<organism evidence="14 15">
    <name type="scientific">Plantactinospora mayteni</name>
    <dbReference type="NCBI Taxonomy" id="566021"/>
    <lineage>
        <taxon>Bacteria</taxon>
        <taxon>Bacillati</taxon>
        <taxon>Actinomycetota</taxon>
        <taxon>Actinomycetes</taxon>
        <taxon>Micromonosporales</taxon>
        <taxon>Micromonosporaceae</taxon>
        <taxon>Plantactinospora</taxon>
    </lineage>
</organism>
<dbReference type="InterPro" id="IPR050428">
    <property type="entry name" value="TCS_sensor_his_kinase"/>
</dbReference>
<feature type="domain" description="HAMP" evidence="13">
    <location>
        <begin position="129"/>
        <end position="187"/>
    </location>
</feature>
<dbReference type="SUPFAM" id="SSF55874">
    <property type="entry name" value="ATPase domain of HSP90 chaperone/DNA topoisomerase II/histidine kinase"/>
    <property type="match status" value="1"/>
</dbReference>
<dbReference type="InterPro" id="IPR004358">
    <property type="entry name" value="Sig_transdc_His_kin-like_C"/>
</dbReference>
<reference evidence="14 15" key="1">
    <citation type="submission" date="2021-01" db="EMBL/GenBank/DDBJ databases">
        <title>Whole genome shotgun sequence of Plantactinospora mayteni NBRC 109088.</title>
        <authorList>
            <person name="Komaki H."/>
            <person name="Tamura T."/>
        </authorList>
    </citation>
    <scope>NUCLEOTIDE SEQUENCE [LARGE SCALE GENOMIC DNA]</scope>
    <source>
        <strain evidence="14 15">NBRC 109088</strain>
    </source>
</reference>
<dbReference type="EC" id="2.7.13.3" evidence="3"/>
<evidence type="ECO:0000256" key="8">
    <source>
        <dbReference type="ARBA" id="ARBA00022989"/>
    </source>
</evidence>
<dbReference type="CDD" id="cd00082">
    <property type="entry name" value="HisKA"/>
    <property type="match status" value="1"/>
</dbReference>
<dbReference type="SMART" id="SM00304">
    <property type="entry name" value="HAMP"/>
    <property type="match status" value="1"/>
</dbReference>
<evidence type="ECO:0000256" key="7">
    <source>
        <dbReference type="ARBA" id="ARBA00022777"/>
    </source>
</evidence>
<feature type="transmembrane region" description="Helical" evidence="11">
    <location>
        <begin position="16"/>
        <end position="38"/>
    </location>
</feature>
<dbReference type="CDD" id="cd06225">
    <property type="entry name" value="HAMP"/>
    <property type="match status" value="1"/>
</dbReference>
<dbReference type="InterPro" id="IPR036097">
    <property type="entry name" value="HisK_dim/P_sf"/>
</dbReference>
<evidence type="ECO:0000313" key="15">
    <source>
        <dbReference type="Proteomes" id="UP000621500"/>
    </source>
</evidence>
<dbReference type="PRINTS" id="PR00344">
    <property type="entry name" value="BCTRLSENSOR"/>
</dbReference>
<evidence type="ECO:0000259" key="12">
    <source>
        <dbReference type="PROSITE" id="PS50109"/>
    </source>
</evidence>
<evidence type="ECO:0000313" key="14">
    <source>
        <dbReference type="EMBL" id="GIG98849.1"/>
    </source>
</evidence>
<dbReference type="RefSeq" id="WP_239313142.1">
    <property type="nucleotide sequence ID" value="NZ_BAAAZQ010000027.1"/>
</dbReference>
<keyword evidence="5" id="KW-0808">Transferase</keyword>
<keyword evidence="9" id="KW-0902">Two-component regulatory system</keyword>
<dbReference type="InterPro" id="IPR005467">
    <property type="entry name" value="His_kinase_dom"/>
</dbReference>
<dbReference type="Pfam" id="PF02518">
    <property type="entry name" value="HATPase_c"/>
    <property type="match status" value="1"/>
</dbReference>
<keyword evidence="4" id="KW-0597">Phosphoprotein</keyword>
<evidence type="ECO:0000256" key="9">
    <source>
        <dbReference type="ARBA" id="ARBA00023012"/>
    </source>
</evidence>
<feature type="domain" description="Histidine kinase" evidence="12">
    <location>
        <begin position="195"/>
        <end position="407"/>
    </location>
</feature>
<dbReference type="SUPFAM" id="SSF47384">
    <property type="entry name" value="Homodimeric domain of signal transducing histidine kinase"/>
    <property type="match status" value="1"/>
</dbReference>
<keyword evidence="8 11" id="KW-1133">Transmembrane helix</keyword>